<evidence type="ECO:0000313" key="8">
    <source>
        <dbReference type="EMBL" id="GAA2205684.1"/>
    </source>
</evidence>
<keyword evidence="2 5" id="KW-0547">Nucleotide-binding</keyword>
<dbReference type="InterPro" id="IPR036434">
    <property type="entry name" value="Beta_cellobiohydrolase_sf"/>
</dbReference>
<name>A0ABN3C8N0_9ACTN</name>
<dbReference type="Gene3D" id="3.20.20.40">
    <property type="entry name" value="1, 4-beta cellobiohydrolase"/>
    <property type="match status" value="1"/>
</dbReference>
<dbReference type="Pfam" id="PF00069">
    <property type="entry name" value="Pkinase"/>
    <property type="match status" value="1"/>
</dbReference>
<dbReference type="Proteomes" id="UP001499843">
    <property type="component" value="Unassembled WGS sequence"/>
</dbReference>
<dbReference type="Pfam" id="PF01341">
    <property type="entry name" value="Glyco_hydro_6"/>
    <property type="match status" value="1"/>
</dbReference>
<evidence type="ECO:0000256" key="4">
    <source>
        <dbReference type="ARBA" id="ARBA00022840"/>
    </source>
</evidence>
<dbReference type="SMART" id="SM00220">
    <property type="entry name" value="S_TKc"/>
    <property type="match status" value="1"/>
</dbReference>
<dbReference type="InterPro" id="IPR008271">
    <property type="entry name" value="Ser/Thr_kinase_AS"/>
</dbReference>
<keyword evidence="3" id="KW-0418">Kinase</keyword>
<protein>
    <recommendedName>
        <fullName evidence="7">Protein kinase domain-containing protein</fullName>
    </recommendedName>
</protein>
<dbReference type="PRINTS" id="PR00733">
    <property type="entry name" value="GLHYDRLASE6"/>
</dbReference>
<comment type="caution">
    <text evidence="8">The sequence shown here is derived from an EMBL/GenBank/DDBJ whole genome shotgun (WGS) entry which is preliminary data.</text>
</comment>
<feature type="region of interest" description="Disordered" evidence="6">
    <location>
        <begin position="648"/>
        <end position="671"/>
    </location>
</feature>
<feature type="region of interest" description="Disordered" evidence="6">
    <location>
        <begin position="264"/>
        <end position="306"/>
    </location>
</feature>
<sequence>MTLEVLRDGDPARVGPYTLLGRLGEGGMGVVYLARDPSGTRVAVKLLHARMDAHPDFRRRFAREVAAAQRVARFCTAPVLDASLDGRLAYLVTEYVEGPSLKEAVATSGPLRGSALDGLAASMAMALRAIHGAGVVHRDLKPSNVLLSQVGPKVIDFGIAWLADSDASSTVLGTPAYMSPEQVSGAEVGPPSDIFSWGCTVAFAAGGAPPFGSGSIPTLLLRIVNDPPSLDGLTGPLRDLVASALSKDPAHRPTADALLDQLSTGNTSSTSLASTSAGVGEADVPSPSAPPGAGAARGGTAESGATRAAVNRRRALIAAAALAIAVGGASAALTLRGTPTSTTSTPPPSPTSQNPLRSTQPITFYAPEEPAAARQATLWQEDRPSDASLMRKLAQIPHAIRLNQPEVRSKVDATITAADQTGGIPVFLISYLPGNECHPTTTSAMPAYQEWLTGIARQVGPAKAVIILEPGSLVRVPGTEQCPTQQGSPDQRYQDLRQAVQILKSNPATAVYLDGSQDYWPGTETMAERLIAAGIDKADGFFVNTGGFQRTAKSVEYGKTLSACIAVRLKTGGTTCPQNTEVDPATMPHFVVDTSRNGQGSWSPPKHYEDPQTWCNPPGRGVGDRPTTETGEELVDAYLWISRAGTSNGRCRRGTDGEKDPERGVVSPPSGEWWADLALERAKNANPPLR</sequence>
<dbReference type="SUPFAM" id="SSF56112">
    <property type="entry name" value="Protein kinase-like (PK-like)"/>
    <property type="match status" value="1"/>
</dbReference>
<dbReference type="PROSITE" id="PS50011">
    <property type="entry name" value="PROTEIN_KINASE_DOM"/>
    <property type="match status" value="1"/>
</dbReference>
<dbReference type="InterPro" id="IPR011009">
    <property type="entry name" value="Kinase-like_dom_sf"/>
</dbReference>
<dbReference type="InterPro" id="IPR000719">
    <property type="entry name" value="Prot_kinase_dom"/>
</dbReference>
<evidence type="ECO:0000256" key="3">
    <source>
        <dbReference type="ARBA" id="ARBA00022777"/>
    </source>
</evidence>
<feature type="binding site" evidence="5">
    <location>
        <position position="45"/>
    </location>
    <ligand>
        <name>ATP</name>
        <dbReference type="ChEBI" id="CHEBI:30616"/>
    </ligand>
</feature>
<accession>A0ABN3C8N0</accession>
<keyword evidence="9" id="KW-1185">Reference proteome</keyword>
<keyword evidence="4 5" id="KW-0067">ATP-binding</keyword>
<dbReference type="InterPro" id="IPR017441">
    <property type="entry name" value="Protein_kinase_ATP_BS"/>
</dbReference>
<organism evidence="8 9">
    <name type="scientific">Nonomuraea monospora</name>
    <dbReference type="NCBI Taxonomy" id="568818"/>
    <lineage>
        <taxon>Bacteria</taxon>
        <taxon>Bacillati</taxon>
        <taxon>Actinomycetota</taxon>
        <taxon>Actinomycetes</taxon>
        <taxon>Streptosporangiales</taxon>
        <taxon>Streptosporangiaceae</taxon>
        <taxon>Nonomuraea</taxon>
    </lineage>
</organism>
<dbReference type="PANTHER" id="PTHR43289:SF34">
    <property type="entry name" value="SERINE_THREONINE-PROTEIN KINASE YBDM-RELATED"/>
    <property type="match status" value="1"/>
</dbReference>
<dbReference type="Gene3D" id="3.30.200.20">
    <property type="entry name" value="Phosphorylase Kinase, domain 1"/>
    <property type="match status" value="1"/>
</dbReference>
<dbReference type="PROSITE" id="PS00108">
    <property type="entry name" value="PROTEIN_KINASE_ST"/>
    <property type="match status" value="1"/>
</dbReference>
<dbReference type="PROSITE" id="PS00107">
    <property type="entry name" value="PROTEIN_KINASE_ATP"/>
    <property type="match status" value="1"/>
</dbReference>
<dbReference type="PANTHER" id="PTHR43289">
    <property type="entry name" value="MITOGEN-ACTIVATED PROTEIN KINASE KINASE KINASE 20-RELATED"/>
    <property type="match status" value="1"/>
</dbReference>
<evidence type="ECO:0000256" key="1">
    <source>
        <dbReference type="ARBA" id="ARBA00022679"/>
    </source>
</evidence>
<feature type="domain" description="Protein kinase" evidence="7">
    <location>
        <begin position="17"/>
        <end position="264"/>
    </location>
</feature>
<evidence type="ECO:0000259" key="7">
    <source>
        <dbReference type="PROSITE" id="PS50011"/>
    </source>
</evidence>
<feature type="compositionally biased region" description="Low complexity" evidence="6">
    <location>
        <begin position="291"/>
        <end position="306"/>
    </location>
</feature>
<feature type="compositionally biased region" description="Basic and acidic residues" evidence="6">
    <location>
        <begin position="653"/>
        <end position="663"/>
    </location>
</feature>
<reference evidence="8 9" key="1">
    <citation type="journal article" date="2019" name="Int. J. Syst. Evol. Microbiol.">
        <title>The Global Catalogue of Microorganisms (GCM) 10K type strain sequencing project: providing services to taxonomists for standard genome sequencing and annotation.</title>
        <authorList>
            <consortium name="The Broad Institute Genomics Platform"/>
            <consortium name="The Broad Institute Genome Sequencing Center for Infectious Disease"/>
            <person name="Wu L."/>
            <person name="Ma J."/>
        </authorList>
    </citation>
    <scope>NUCLEOTIDE SEQUENCE [LARGE SCALE GENOMIC DNA]</scope>
    <source>
        <strain evidence="8 9">JCM 16114</strain>
    </source>
</reference>
<keyword evidence="1" id="KW-0808">Transferase</keyword>
<evidence type="ECO:0000313" key="9">
    <source>
        <dbReference type="Proteomes" id="UP001499843"/>
    </source>
</evidence>
<dbReference type="EMBL" id="BAAAQX010000002">
    <property type="protein sequence ID" value="GAA2205684.1"/>
    <property type="molecule type" value="Genomic_DNA"/>
</dbReference>
<dbReference type="InterPro" id="IPR016288">
    <property type="entry name" value="Beta_cellobiohydrolase"/>
</dbReference>
<feature type="region of interest" description="Disordered" evidence="6">
    <location>
        <begin position="336"/>
        <end position="358"/>
    </location>
</feature>
<dbReference type="CDD" id="cd14014">
    <property type="entry name" value="STKc_PknB_like"/>
    <property type="match status" value="1"/>
</dbReference>
<dbReference type="SUPFAM" id="SSF51989">
    <property type="entry name" value="Glycosyl hydrolases family 6, cellulases"/>
    <property type="match status" value="1"/>
</dbReference>
<evidence type="ECO:0000256" key="5">
    <source>
        <dbReference type="PROSITE-ProRule" id="PRU10141"/>
    </source>
</evidence>
<dbReference type="RefSeq" id="WP_344471186.1">
    <property type="nucleotide sequence ID" value="NZ_BAAAQX010000002.1"/>
</dbReference>
<evidence type="ECO:0000256" key="6">
    <source>
        <dbReference type="SAM" id="MobiDB-lite"/>
    </source>
</evidence>
<dbReference type="Gene3D" id="1.10.510.10">
    <property type="entry name" value="Transferase(Phosphotransferase) domain 1"/>
    <property type="match status" value="1"/>
</dbReference>
<evidence type="ECO:0000256" key="2">
    <source>
        <dbReference type="ARBA" id="ARBA00022741"/>
    </source>
</evidence>
<gene>
    <name evidence="8" type="ORF">GCM10009850_011420</name>
</gene>
<feature type="compositionally biased region" description="Low complexity" evidence="6">
    <location>
        <begin position="264"/>
        <end position="278"/>
    </location>
</feature>
<proteinExistence type="predicted"/>